<keyword evidence="3" id="KW-1185">Reference proteome</keyword>
<gene>
    <name evidence="2" type="ORF">B0H17DRAFT_511419</name>
</gene>
<evidence type="ECO:0000313" key="3">
    <source>
        <dbReference type="Proteomes" id="UP001221757"/>
    </source>
</evidence>
<feature type="compositionally biased region" description="Pro residues" evidence="1">
    <location>
        <begin position="310"/>
        <end position="328"/>
    </location>
</feature>
<dbReference type="AlphaFoldDB" id="A0AAD7FRN4"/>
<reference evidence="2" key="1">
    <citation type="submission" date="2023-03" db="EMBL/GenBank/DDBJ databases">
        <title>Massive genome expansion in bonnet fungi (Mycena s.s.) driven by repeated elements and novel gene families across ecological guilds.</title>
        <authorList>
            <consortium name="Lawrence Berkeley National Laboratory"/>
            <person name="Harder C.B."/>
            <person name="Miyauchi S."/>
            <person name="Viragh M."/>
            <person name="Kuo A."/>
            <person name="Thoen E."/>
            <person name="Andreopoulos B."/>
            <person name="Lu D."/>
            <person name="Skrede I."/>
            <person name="Drula E."/>
            <person name="Henrissat B."/>
            <person name="Morin E."/>
            <person name="Kohler A."/>
            <person name="Barry K."/>
            <person name="LaButti K."/>
            <person name="Morin E."/>
            <person name="Salamov A."/>
            <person name="Lipzen A."/>
            <person name="Mereny Z."/>
            <person name="Hegedus B."/>
            <person name="Baldrian P."/>
            <person name="Stursova M."/>
            <person name="Weitz H."/>
            <person name="Taylor A."/>
            <person name="Grigoriev I.V."/>
            <person name="Nagy L.G."/>
            <person name="Martin F."/>
            <person name="Kauserud H."/>
        </authorList>
    </citation>
    <scope>NUCLEOTIDE SEQUENCE</scope>
    <source>
        <strain evidence="2">CBHHK067</strain>
    </source>
</reference>
<protein>
    <submittedName>
        <fullName evidence="2">Uncharacterized protein</fullName>
    </submittedName>
</protein>
<evidence type="ECO:0000256" key="1">
    <source>
        <dbReference type="SAM" id="MobiDB-lite"/>
    </source>
</evidence>
<dbReference type="EMBL" id="JARKIE010000484">
    <property type="protein sequence ID" value="KAJ7633759.1"/>
    <property type="molecule type" value="Genomic_DNA"/>
</dbReference>
<organism evidence="2 3">
    <name type="scientific">Mycena rosella</name>
    <name type="common">Pink bonnet</name>
    <name type="synonym">Agaricus rosellus</name>
    <dbReference type="NCBI Taxonomy" id="1033263"/>
    <lineage>
        <taxon>Eukaryota</taxon>
        <taxon>Fungi</taxon>
        <taxon>Dikarya</taxon>
        <taxon>Basidiomycota</taxon>
        <taxon>Agaricomycotina</taxon>
        <taxon>Agaricomycetes</taxon>
        <taxon>Agaricomycetidae</taxon>
        <taxon>Agaricales</taxon>
        <taxon>Marasmiineae</taxon>
        <taxon>Mycenaceae</taxon>
        <taxon>Mycena</taxon>
    </lineage>
</organism>
<feature type="region of interest" description="Disordered" evidence="1">
    <location>
        <begin position="293"/>
        <end position="328"/>
    </location>
</feature>
<name>A0AAD7FRN4_MYCRO</name>
<proteinExistence type="predicted"/>
<evidence type="ECO:0000313" key="2">
    <source>
        <dbReference type="EMBL" id="KAJ7633759.1"/>
    </source>
</evidence>
<sequence>MRRRDLQDTGTGRRRGILAMHIGPGIGLGRSMRTGVTEAASTSADVSTASMSKPYEIVERAGGWDVVPEGVPYGVKGSETEKDREVDVGDGIPDDSTRIACGARRGGVRASGRSCRSRCARPRCAKGGRRMCPFRRTVRREWTRARRRHPFRRRRWMSMWMTRWTPSLSTQTRAYLLHQRVSSSPRPHRLHVFAPHSRHRRRLESLQVPRPARASCASASCRRTPALSARVRLGFPLAVACEPSPAPESESEDELSIAPRVLGEEEAASVPAEYGAAPAPTEQAESTVTLQPSLPAWGTGSASAVSLSPEAPPPMPLAREPSPPPAPAPVAKVSFKEWQVRRKLEKQVKEVEVAQEREREKVWEQERERGLSVHAVDLSHQTLSTLYSLISFFSSLSLEPTCCALTKIIPKL</sequence>
<accession>A0AAD7FRN4</accession>
<comment type="caution">
    <text evidence="2">The sequence shown here is derived from an EMBL/GenBank/DDBJ whole genome shotgun (WGS) entry which is preliminary data.</text>
</comment>
<dbReference type="Proteomes" id="UP001221757">
    <property type="component" value="Unassembled WGS sequence"/>
</dbReference>